<reference evidence="2" key="1">
    <citation type="submission" date="2025-08" db="UniProtKB">
        <authorList>
            <consortium name="RefSeq"/>
        </authorList>
    </citation>
    <scope>IDENTIFICATION</scope>
</reference>
<name>A0ABM4CCG1_HYDVU</name>
<proteinExistence type="predicted"/>
<organism evidence="1 2">
    <name type="scientific">Hydra vulgaris</name>
    <name type="common">Hydra</name>
    <name type="synonym">Hydra attenuata</name>
    <dbReference type="NCBI Taxonomy" id="6087"/>
    <lineage>
        <taxon>Eukaryota</taxon>
        <taxon>Metazoa</taxon>
        <taxon>Cnidaria</taxon>
        <taxon>Hydrozoa</taxon>
        <taxon>Hydroidolina</taxon>
        <taxon>Anthoathecata</taxon>
        <taxon>Aplanulata</taxon>
        <taxon>Hydridae</taxon>
        <taxon>Hydra</taxon>
    </lineage>
</organism>
<evidence type="ECO:0000313" key="1">
    <source>
        <dbReference type="Proteomes" id="UP001652625"/>
    </source>
</evidence>
<dbReference type="GeneID" id="136083700"/>
<sequence length="212" mass="24142">MPRLLFKKNKYKRSHEDNQRMVCACCHLKDLNCIPINLTLEKLIKEHINPNYSRHVFEYPTGICSSCKSYMYKLASNNPIPINVTENWTQADLMFFKSGRDCVIQCTVCSMDHRVLEKTKARIEKSKSEKPLILCPNCFCNFGKGLPHKSSPGQEKVNISSHLSSRSSKVQQQVTSTLLKNIYTSSRTNLGEEIIISTGGPLFPVKKKESKI</sequence>
<dbReference type="RefSeq" id="XP_065659365.1">
    <property type="nucleotide sequence ID" value="XM_065803293.1"/>
</dbReference>
<evidence type="ECO:0000313" key="2">
    <source>
        <dbReference type="RefSeq" id="XP_065659365.1"/>
    </source>
</evidence>
<gene>
    <name evidence="2" type="primary">LOC136083700</name>
</gene>
<protein>
    <submittedName>
        <fullName evidence="2">Uncharacterized protein LOC136083700</fullName>
    </submittedName>
</protein>
<accession>A0ABM4CCG1</accession>
<keyword evidence="1" id="KW-1185">Reference proteome</keyword>
<dbReference type="Proteomes" id="UP001652625">
    <property type="component" value="Chromosome 08"/>
</dbReference>